<dbReference type="InterPro" id="IPR000160">
    <property type="entry name" value="GGDEF_dom"/>
</dbReference>
<dbReference type="InterPro" id="IPR035919">
    <property type="entry name" value="EAL_sf"/>
</dbReference>
<dbReference type="Pfam" id="PF00497">
    <property type="entry name" value="SBP_bac_3"/>
    <property type="match status" value="1"/>
</dbReference>
<dbReference type="PROSITE" id="PS50112">
    <property type="entry name" value="PAS"/>
    <property type="match status" value="1"/>
</dbReference>
<dbReference type="RefSeq" id="WP_380695612.1">
    <property type="nucleotide sequence ID" value="NZ_JBHRYR010000003.1"/>
</dbReference>
<dbReference type="CDD" id="cd01948">
    <property type="entry name" value="EAL"/>
    <property type="match status" value="1"/>
</dbReference>
<organism evidence="6 7">
    <name type="scientific">Saccharospirillum mangrovi</name>
    <dbReference type="NCBI Taxonomy" id="2161747"/>
    <lineage>
        <taxon>Bacteria</taxon>
        <taxon>Pseudomonadati</taxon>
        <taxon>Pseudomonadota</taxon>
        <taxon>Gammaproteobacteria</taxon>
        <taxon>Oceanospirillales</taxon>
        <taxon>Saccharospirillaceae</taxon>
        <taxon>Saccharospirillum</taxon>
    </lineage>
</organism>
<dbReference type="Gene3D" id="3.40.190.10">
    <property type="entry name" value="Periplasmic binding protein-like II"/>
    <property type="match status" value="2"/>
</dbReference>
<protein>
    <submittedName>
        <fullName evidence="6">EAL domain-containing protein</fullName>
    </submittedName>
</protein>
<feature type="transmembrane region" description="Helical" evidence="1">
    <location>
        <begin position="277"/>
        <end position="297"/>
    </location>
</feature>
<dbReference type="InterPro" id="IPR052155">
    <property type="entry name" value="Biofilm_reg_signaling"/>
</dbReference>
<dbReference type="NCBIfam" id="TIGR00254">
    <property type="entry name" value="GGDEF"/>
    <property type="match status" value="1"/>
</dbReference>
<dbReference type="SMART" id="SM00052">
    <property type="entry name" value="EAL"/>
    <property type="match status" value="1"/>
</dbReference>
<gene>
    <name evidence="6" type="ORF">ACFOOG_08845</name>
</gene>
<dbReference type="PROSITE" id="PS50887">
    <property type="entry name" value="GGDEF"/>
    <property type="match status" value="1"/>
</dbReference>
<dbReference type="CDD" id="cd01949">
    <property type="entry name" value="GGDEF"/>
    <property type="match status" value="1"/>
</dbReference>
<keyword evidence="1" id="KW-0812">Transmembrane</keyword>
<dbReference type="Pfam" id="PF08447">
    <property type="entry name" value="PAS_3"/>
    <property type="match status" value="1"/>
</dbReference>
<name>A0ABV7ZXQ8_9GAMM</name>
<evidence type="ECO:0000259" key="4">
    <source>
        <dbReference type="PROSITE" id="PS50883"/>
    </source>
</evidence>
<feature type="domain" description="EAL" evidence="4">
    <location>
        <begin position="612"/>
        <end position="866"/>
    </location>
</feature>
<dbReference type="Proteomes" id="UP001595617">
    <property type="component" value="Unassembled WGS sequence"/>
</dbReference>
<dbReference type="Pfam" id="PF00563">
    <property type="entry name" value="EAL"/>
    <property type="match status" value="1"/>
</dbReference>
<dbReference type="InterPro" id="IPR000700">
    <property type="entry name" value="PAS-assoc_C"/>
</dbReference>
<proteinExistence type="predicted"/>
<keyword evidence="1" id="KW-1133">Transmembrane helix</keyword>
<dbReference type="PROSITE" id="PS50113">
    <property type="entry name" value="PAC"/>
    <property type="match status" value="1"/>
</dbReference>
<dbReference type="InterPro" id="IPR043128">
    <property type="entry name" value="Rev_trsase/Diguanyl_cyclase"/>
</dbReference>
<dbReference type="Pfam" id="PF00990">
    <property type="entry name" value="GGDEF"/>
    <property type="match status" value="1"/>
</dbReference>
<keyword evidence="7" id="KW-1185">Reference proteome</keyword>
<evidence type="ECO:0000256" key="1">
    <source>
        <dbReference type="SAM" id="Phobius"/>
    </source>
</evidence>
<evidence type="ECO:0000259" key="3">
    <source>
        <dbReference type="PROSITE" id="PS50113"/>
    </source>
</evidence>
<dbReference type="NCBIfam" id="TIGR00229">
    <property type="entry name" value="sensory_box"/>
    <property type="match status" value="1"/>
</dbReference>
<evidence type="ECO:0000259" key="5">
    <source>
        <dbReference type="PROSITE" id="PS50887"/>
    </source>
</evidence>
<dbReference type="PANTHER" id="PTHR44757:SF2">
    <property type="entry name" value="BIOFILM ARCHITECTURE MAINTENANCE PROTEIN MBAA"/>
    <property type="match status" value="1"/>
</dbReference>
<dbReference type="SUPFAM" id="SSF55785">
    <property type="entry name" value="PYP-like sensor domain (PAS domain)"/>
    <property type="match status" value="1"/>
</dbReference>
<accession>A0ABV7ZXQ8</accession>
<dbReference type="PANTHER" id="PTHR44757">
    <property type="entry name" value="DIGUANYLATE CYCLASE DGCP"/>
    <property type="match status" value="1"/>
</dbReference>
<evidence type="ECO:0000313" key="6">
    <source>
        <dbReference type="EMBL" id="MFC3852936.1"/>
    </source>
</evidence>
<comment type="caution">
    <text evidence="6">The sequence shown here is derived from an EMBL/GenBank/DDBJ whole genome shotgun (WGS) entry which is preliminary data.</text>
</comment>
<dbReference type="PROSITE" id="PS50883">
    <property type="entry name" value="EAL"/>
    <property type="match status" value="1"/>
</dbReference>
<feature type="domain" description="PAC" evidence="3">
    <location>
        <begin position="388"/>
        <end position="439"/>
    </location>
</feature>
<feature type="domain" description="GGDEF" evidence="5">
    <location>
        <begin position="471"/>
        <end position="603"/>
    </location>
</feature>
<dbReference type="SUPFAM" id="SSF55073">
    <property type="entry name" value="Nucleotide cyclase"/>
    <property type="match status" value="1"/>
</dbReference>
<feature type="domain" description="PAS" evidence="2">
    <location>
        <begin position="314"/>
        <end position="386"/>
    </location>
</feature>
<dbReference type="Gene3D" id="3.30.70.270">
    <property type="match status" value="1"/>
</dbReference>
<evidence type="ECO:0000313" key="7">
    <source>
        <dbReference type="Proteomes" id="UP001595617"/>
    </source>
</evidence>
<feature type="transmembrane region" description="Helical" evidence="1">
    <location>
        <begin position="6"/>
        <end position="30"/>
    </location>
</feature>
<dbReference type="SUPFAM" id="SSF141868">
    <property type="entry name" value="EAL domain-like"/>
    <property type="match status" value="1"/>
</dbReference>
<dbReference type="InterPro" id="IPR035965">
    <property type="entry name" value="PAS-like_dom_sf"/>
</dbReference>
<reference evidence="7" key="1">
    <citation type="journal article" date="2019" name="Int. J. Syst. Evol. Microbiol.">
        <title>The Global Catalogue of Microorganisms (GCM) 10K type strain sequencing project: providing services to taxonomists for standard genome sequencing and annotation.</title>
        <authorList>
            <consortium name="The Broad Institute Genomics Platform"/>
            <consortium name="The Broad Institute Genome Sequencing Center for Infectious Disease"/>
            <person name="Wu L."/>
            <person name="Ma J."/>
        </authorList>
    </citation>
    <scope>NUCLEOTIDE SEQUENCE [LARGE SCALE GENOMIC DNA]</scope>
    <source>
        <strain evidence="7">IBRC 10765</strain>
    </source>
</reference>
<sequence>MSLGTVWYQRIVLSIIGCLSLMALFIYFLLPPLTQSISTGSSITHVRVGLYENEPKIYTNSAGKPDGLFIDLLQSMAREEGWILHFEDCEWNRCLSLLAEGQLDLMPDVAFSVDRATQFSFHDHPVTQAWSQVFVRPDTPMYQFPDLASARLVLLEGSIQQSFLRTELGELWNVEHIVLVQDLEDGFRRVASGEADAVVASNFYGNRKRGLYGLAGTPLTFNQVGLYFAAPLNAPMTPVLLGAIDRHLLRWQDNAQSPLYHALAEASTAPVERRVPMWLLILTAVLAGLVVLGLAAAQSLRWTVTRRTAELANANRRFAHLLTSSPAVLFTWNSDARAPSWVSDNVKAHLGFDPLDVTQEGFWEQHVHSEDRSMMQADIKRVELQGHVQMEYRIRDQQGVVRYLRDDRRWVMGESGEPQVVGTWTDITEQHRQDEKLHYITRYDDVTGLPNRQSFMDRLQHAVEMARQDERSITLILIDLDRFKHINEAWGVGAGDQVLRVLGERLRFATMPDILARLSADEFALLIERPLSTEQQKDHVLHLFEQLEIPIWLQGNAMVVTASFGVSGYPRDALQADQLMKSAELAMHEAKKSGGNSWAFYQPDFANTTEHMFKLENALRQALQNHEFFIHFQPQFDLTHHELVGVEALIRWEHPELGMVSPAIFIPLAEEIGLVEDLDAWVLEEACAQLRLWDIAGFHVPRVSVNISAHELDKLDLVERIKQALVQFRLAPQRLQVEVTESVLMRAPERCISVLNLIRNQGVSVAIDDFGTGYSNLVYLRGLPLDCLKIDQSFVREIGASPAADTLIHAIIAMAKALDLNIVAEGIETQRELTFLAEAGCHYGQGFHMGRPMAPTDLKACYPSAIGAHKGTFANSFSDS</sequence>
<dbReference type="SMART" id="SM00062">
    <property type="entry name" value="PBPb"/>
    <property type="match status" value="1"/>
</dbReference>
<dbReference type="SUPFAM" id="SSF53850">
    <property type="entry name" value="Periplasmic binding protein-like II"/>
    <property type="match status" value="1"/>
</dbReference>
<dbReference type="SMART" id="SM00267">
    <property type="entry name" value="GGDEF"/>
    <property type="match status" value="1"/>
</dbReference>
<dbReference type="InterPro" id="IPR001633">
    <property type="entry name" value="EAL_dom"/>
</dbReference>
<dbReference type="EMBL" id="JBHRYR010000003">
    <property type="protein sequence ID" value="MFC3852936.1"/>
    <property type="molecule type" value="Genomic_DNA"/>
</dbReference>
<dbReference type="Gene3D" id="3.30.450.20">
    <property type="entry name" value="PAS domain"/>
    <property type="match status" value="1"/>
</dbReference>
<dbReference type="InterPro" id="IPR001638">
    <property type="entry name" value="Solute-binding_3/MltF_N"/>
</dbReference>
<dbReference type="Gene3D" id="3.20.20.450">
    <property type="entry name" value="EAL domain"/>
    <property type="match status" value="1"/>
</dbReference>
<keyword evidence="1" id="KW-0472">Membrane</keyword>
<dbReference type="InterPro" id="IPR013655">
    <property type="entry name" value="PAS_fold_3"/>
</dbReference>
<dbReference type="InterPro" id="IPR000014">
    <property type="entry name" value="PAS"/>
</dbReference>
<evidence type="ECO:0000259" key="2">
    <source>
        <dbReference type="PROSITE" id="PS50112"/>
    </source>
</evidence>
<dbReference type="InterPro" id="IPR029787">
    <property type="entry name" value="Nucleotide_cyclase"/>
</dbReference>